<feature type="domain" description="Bacterial repeat" evidence="5">
    <location>
        <begin position="283"/>
        <end position="359"/>
    </location>
</feature>
<protein>
    <recommendedName>
        <fullName evidence="8">Bacterial repeat domain-containing protein</fullName>
    </recommendedName>
</protein>
<feature type="domain" description="Heme-binding protein Shr-like Hb-interacting" evidence="4">
    <location>
        <begin position="372"/>
        <end position="463"/>
    </location>
</feature>
<feature type="signal peptide" evidence="3">
    <location>
        <begin position="1"/>
        <end position="25"/>
    </location>
</feature>
<feature type="region of interest" description="Disordered" evidence="1">
    <location>
        <begin position="147"/>
        <end position="178"/>
    </location>
</feature>
<gene>
    <name evidence="6" type="ORF">LKD31_12725</name>
</gene>
<dbReference type="Pfam" id="PF18998">
    <property type="entry name" value="Flg_new_2"/>
    <property type="match status" value="1"/>
</dbReference>
<dbReference type="InterPro" id="IPR011432">
    <property type="entry name" value="Shr-like_HID"/>
</dbReference>
<sequence length="1172" mass="124304">MRNIYKKAASLLLVTMILLSMVVTGAVAEAAAPTEVKSCEKSGFYTTVLNFEFSDTTWLNAVNGVTVNGTAFTGQTINSFSNDTGIWCVGDATGAYGSYKALQLAIENDASFPLTVEVTAAGYNKLTMEVAKATVSYNDVYTATVKISETEPTTPPTEPTKEPTPVEDTDPPTSFTASSNFGSDFNLTFSGAYDWLNSITAVQVNGTAWEKASSSFGVSRNSNYYVRPGNEYEDGYLYIGEGFDTNPATCIITAKGYKPLTLTLDKSNYKVTIGAVEETTYKAYVAKAENGSVSLSASEVIKKGETVTVTVTPNVDYELDTLTVKTESKEVETKKVSETSYTFAMPAANVTVTAKFKASALKVVDIDKVTLTKDTFGNDWHINFSEPSDYVENVTGFKVNGISWEEKSYNVSSGGAYRKYADDNYIQIAQKSYSASENKVPVRSGDVITISAKGYEDLNLKFVVDKDGKASLVADDGKGDPLELHVKIEGSFEAAIVGQKDYDGVSGASTGGSTSNNNSNVTVYGALVEKDKEPTDDDWQKLDNNSEINLNGSKCKVSIVPDVESGTAEDADSGMSGVYMPISSDLTLSGTPKDAGKYLVSVSIEDNQGRKATSNTLPFMIYTGEETLAEQIKIENLKQYANGLYAWDIMEPWAIKNFGSNVDGEEESVRVPADLEVWFGSHESGTYGYLGYDLAWDEVEAGNIPQTLYIPAGCNLTLTNMKILSSVRIVVEDGGKLTLDDSVVQGIIDVQGGGTFSMNYSAYSGDFKTGASVCGQIRLADGAILENAAIYSHANYLANGDLTGRTTSEPVVVTNGNVAVKGQVFIEGDDAGNEIGQTALQVNGTLTLADGATLVAYGGGGMTYFAGGTAIDLNGTITGNGKLVAIGGAPLFGDGGTAISGSGTISTSETFLQGGTAFTSRDAKPGKALNGDITLTSQSRHVKDGTLEETGTDDPLKALYWNTGIELIPPLDMFTTEQHTDAVTDTTVWKFDENTHWNPCDDVTCSVHVNEAAHTFVWVNDEAESDISTRSIEARTKHEECTVCGYTRNENTPITPDPVVTPEPSAKPTAEPTTAPTTEPSVTPAPTTEPTATPAPTTEPTTTPAPTAAPTAAPSAAATVTPVPNNNNGSNTPKTGSDYIAVIFSISLLTVSGAAIAALVFLSKKRGKHVAK</sequence>
<dbReference type="SUPFAM" id="SSF51126">
    <property type="entry name" value="Pectin lyase-like"/>
    <property type="match status" value="1"/>
</dbReference>
<feature type="compositionally biased region" description="Polar residues" evidence="1">
    <location>
        <begin position="1125"/>
        <end position="1134"/>
    </location>
</feature>
<name>A0AAE3AN67_9FIRM</name>
<organism evidence="6 7">
    <name type="scientific">Hominenteromicrobium mulieris</name>
    <dbReference type="NCBI Taxonomy" id="2885357"/>
    <lineage>
        <taxon>Bacteria</taxon>
        <taxon>Bacillati</taxon>
        <taxon>Bacillota</taxon>
        <taxon>Clostridia</taxon>
        <taxon>Eubacteriales</taxon>
        <taxon>Oscillospiraceae</taxon>
        <taxon>Hominenteromicrobium</taxon>
    </lineage>
</organism>
<evidence type="ECO:0000313" key="6">
    <source>
        <dbReference type="EMBL" id="MCC2137860.1"/>
    </source>
</evidence>
<evidence type="ECO:0000256" key="3">
    <source>
        <dbReference type="SAM" id="SignalP"/>
    </source>
</evidence>
<feature type="domain" description="Heme-binding protein Shr-like Hb-interacting" evidence="4">
    <location>
        <begin position="178"/>
        <end position="262"/>
    </location>
</feature>
<feature type="region of interest" description="Disordered" evidence="1">
    <location>
        <begin position="1047"/>
        <end position="1134"/>
    </location>
</feature>
<keyword evidence="2" id="KW-1133">Transmembrane helix</keyword>
<proteinExistence type="predicted"/>
<evidence type="ECO:0008006" key="8">
    <source>
        <dbReference type="Google" id="ProtNLM"/>
    </source>
</evidence>
<keyword evidence="2" id="KW-0812">Transmembrane</keyword>
<dbReference type="InterPro" id="IPR044060">
    <property type="entry name" value="Bacterial_rp_domain"/>
</dbReference>
<feature type="compositionally biased region" description="Low complexity" evidence="1">
    <location>
        <begin position="1062"/>
        <end position="1124"/>
    </location>
</feature>
<keyword evidence="7" id="KW-1185">Reference proteome</keyword>
<keyword evidence="3" id="KW-0732">Signal</keyword>
<comment type="caution">
    <text evidence="6">The sequence shown here is derived from an EMBL/GenBank/DDBJ whole genome shotgun (WGS) entry which is preliminary data.</text>
</comment>
<dbReference type="InterPro" id="IPR011050">
    <property type="entry name" value="Pectin_lyase_fold/virulence"/>
</dbReference>
<keyword evidence="2" id="KW-0472">Membrane</keyword>
<dbReference type="Proteomes" id="UP001199424">
    <property type="component" value="Unassembled WGS sequence"/>
</dbReference>
<evidence type="ECO:0000259" key="4">
    <source>
        <dbReference type="Pfam" id="PF07550"/>
    </source>
</evidence>
<reference evidence="6" key="1">
    <citation type="submission" date="2021-10" db="EMBL/GenBank/DDBJ databases">
        <title>Anaerobic single-cell dispensing facilitates the cultivation of human gut bacteria.</title>
        <authorList>
            <person name="Afrizal A."/>
        </authorList>
    </citation>
    <scope>NUCLEOTIDE SEQUENCE</scope>
    <source>
        <strain evidence="6">CLA-AA-H250</strain>
    </source>
</reference>
<feature type="chain" id="PRO_5042194368" description="Bacterial repeat domain-containing protein" evidence="3">
    <location>
        <begin position="26"/>
        <end position="1172"/>
    </location>
</feature>
<dbReference type="RefSeq" id="WP_308450000.1">
    <property type="nucleotide sequence ID" value="NZ_JAJEQC010000018.1"/>
</dbReference>
<evidence type="ECO:0000256" key="2">
    <source>
        <dbReference type="SAM" id="Phobius"/>
    </source>
</evidence>
<accession>A0AAE3AN67</accession>
<dbReference type="AlphaFoldDB" id="A0AAE3AN67"/>
<dbReference type="Pfam" id="PF07550">
    <property type="entry name" value="Shr-like_HID"/>
    <property type="match status" value="2"/>
</dbReference>
<evidence type="ECO:0000313" key="7">
    <source>
        <dbReference type="Proteomes" id="UP001199424"/>
    </source>
</evidence>
<dbReference type="EMBL" id="JAJEQC010000018">
    <property type="protein sequence ID" value="MCC2137860.1"/>
    <property type="molecule type" value="Genomic_DNA"/>
</dbReference>
<evidence type="ECO:0000256" key="1">
    <source>
        <dbReference type="SAM" id="MobiDB-lite"/>
    </source>
</evidence>
<evidence type="ECO:0000259" key="5">
    <source>
        <dbReference type="Pfam" id="PF18998"/>
    </source>
</evidence>
<feature type="transmembrane region" description="Helical" evidence="2">
    <location>
        <begin position="1139"/>
        <end position="1162"/>
    </location>
</feature>